<dbReference type="Pfam" id="PF26213">
    <property type="entry name" value="TYRAAT1_C"/>
    <property type="match status" value="1"/>
</dbReference>
<keyword evidence="3" id="KW-1185">Reference proteome</keyword>
<comment type="caution">
    <text evidence="2">The sequence shown here is derived from an EMBL/GenBank/DDBJ whole genome shotgun (WGS) entry which is preliminary data.</text>
</comment>
<feature type="domain" description="TYRAAT2-like C-terminal" evidence="1">
    <location>
        <begin position="26"/>
        <end position="92"/>
    </location>
</feature>
<gene>
    <name evidence="2" type="ORF">GH714_011993</name>
</gene>
<reference evidence="2 3" key="1">
    <citation type="journal article" date="2020" name="Mol. Plant">
        <title>The Chromosome-Based Rubber Tree Genome Provides New Insights into Spurge Genome Evolution and Rubber Biosynthesis.</title>
        <authorList>
            <person name="Liu J."/>
            <person name="Shi C."/>
            <person name="Shi C.C."/>
            <person name="Li W."/>
            <person name="Zhang Q.J."/>
            <person name="Zhang Y."/>
            <person name="Li K."/>
            <person name="Lu H.F."/>
            <person name="Shi C."/>
            <person name="Zhu S.T."/>
            <person name="Xiao Z.Y."/>
            <person name="Nan H."/>
            <person name="Yue Y."/>
            <person name="Zhu X.G."/>
            <person name="Wu Y."/>
            <person name="Hong X.N."/>
            <person name="Fan G.Y."/>
            <person name="Tong Y."/>
            <person name="Zhang D."/>
            <person name="Mao C.L."/>
            <person name="Liu Y.L."/>
            <person name="Hao S.J."/>
            <person name="Liu W.Q."/>
            <person name="Lv M.Q."/>
            <person name="Zhang H.B."/>
            <person name="Liu Y."/>
            <person name="Hu-Tang G.R."/>
            <person name="Wang J.P."/>
            <person name="Wang J.H."/>
            <person name="Sun Y.H."/>
            <person name="Ni S.B."/>
            <person name="Chen W.B."/>
            <person name="Zhang X.C."/>
            <person name="Jiao Y.N."/>
            <person name="Eichler E.E."/>
            <person name="Li G.H."/>
            <person name="Liu X."/>
            <person name="Gao L.Z."/>
        </authorList>
    </citation>
    <scope>NUCLEOTIDE SEQUENCE [LARGE SCALE GENOMIC DNA]</scope>
    <source>
        <strain evidence="3">cv. GT1</strain>
        <tissue evidence="2">Leaf</tissue>
    </source>
</reference>
<sequence length="132" mass="15202">MVESSSAENDWRAAGSQFITHTMGRVLGKLGLESTPVNAKGYETLIKLVENAAEDSFDLYYGLYEQLERSDLGFKSLKKQLFGLLHDVLRKQLFENAEKSQFFSFLVLLRDTPWIYSLFAETWRIQLNTINL</sequence>
<dbReference type="Proteomes" id="UP000467840">
    <property type="component" value="Chromosome 6"/>
</dbReference>
<dbReference type="PANTHER" id="PTHR43207:SF8">
    <property type="entry name" value="AROGENATE DEHYDROGENASE 1, CHLOROPLASTIC"/>
    <property type="match status" value="1"/>
</dbReference>
<dbReference type="PANTHER" id="PTHR43207">
    <property type="entry name" value="AROGENATE DEHYDROGENASE-RELATED"/>
    <property type="match status" value="1"/>
</dbReference>
<dbReference type="AlphaFoldDB" id="A0A6A6MY89"/>
<protein>
    <recommendedName>
        <fullName evidence="1">TYRAAT2-like C-terminal domain-containing protein</fullName>
    </recommendedName>
</protein>
<evidence type="ECO:0000313" key="3">
    <source>
        <dbReference type="Proteomes" id="UP000467840"/>
    </source>
</evidence>
<name>A0A6A6MY89_HEVBR</name>
<dbReference type="GO" id="GO:0006571">
    <property type="term" value="P:tyrosine biosynthetic process"/>
    <property type="evidence" value="ECO:0007669"/>
    <property type="project" value="InterPro"/>
</dbReference>
<evidence type="ECO:0000259" key="1">
    <source>
        <dbReference type="Pfam" id="PF26213"/>
    </source>
</evidence>
<dbReference type="GO" id="GO:0033730">
    <property type="term" value="F:arogenate dehydrogenase (NADP+) activity"/>
    <property type="evidence" value="ECO:0007669"/>
    <property type="project" value="InterPro"/>
</dbReference>
<evidence type="ECO:0000313" key="2">
    <source>
        <dbReference type="EMBL" id="KAF2317123.1"/>
    </source>
</evidence>
<dbReference type="InterPro" id="IPR045011">
    <property type="entry name" value="TYRAAT1/2"/>
</dbReference>
<dbReference type="EMBL" id="JAAGAX010000004">
    <property type="protein sequence ID" value="KAF2317123.1"/>
    <property type="molecule type" value="Genomic_DNA"/>
</dbReference>
<accession>A0A6A6MY89</accession>
<organism evidence="2 3">
    <name type="scientific">Hevea brasiliensis</name>
    <name type="common">Para rubber tree</name>
    <name type="synonym">Siphonia brasiliensis</name>
    <dbReference type="NCBI Taxonomy" id="3981"/>
    <lineage>
        <taxon>Eukaryota</taxon>
        <taxon>Viridiplantae</taxon>
        <taxon>Streptophyta</taxon>
        <taxon>Embryophyta</taxon>
        <taxon>Tracheophyta</taxon>
        <taxon>Spermatophyta</taxon>
        <taxon>Magnoliopsida</taxon>
        <taxon>eudicotyledons</taxon>
        <taxon>Gunneridae</taxon>
        <taxon>Pentapetalae</taxon>
        <taxon>rosids</taxon>
        <taxon>fabids</taxon>
        <taxon>Malpighiales</taxon>
        <taxon>Euphorbiaceae</taxon>
        <taxon>Crotonoideae</taxon>
        <taxon>Micrandreae</taxon>
        <taxon>Hevea</taxon>
    </lineage>
</organism>
<dbReference type="InterPro" id="IPR059064">
    <property type="entry name" value="TYRAAT2_C"/>
</dbReference>
<proteinExistence type="predicted"/>